<feature type="coiled-coil region" evidence="1">
    <location>
        <begin position="325"/>
        <end position="352"/>
    </location>
</feature>
<comment type="caution">
    <text evidence="3">The sequence shown here is derived from an EMBL/GenBank/DDBJ whole genome shotgun (WGS) entry which is preliminary data.</text>
</comment>
<gene>
    <name evidence="3" type="ORF">CVT24_012187</name>
</gene>
<dbReference type="Pfam" id="PF01926">
    <property type="entry name" value="MMR_HSR1"/>
    <property type="match status" value="1"/>
</dbReference>
<evidence type="ECO:0000313" key="4">
    <source>
        <dbReference type="Proteomes" id="UP000284842"/>
    </source>
</evidence>
<dbReference type="GO" id="GO:0005525">
    <property type="term" value="F:GTP binding"/>
    <property type="evidence" value="ECO:0007669"/>
    <property type="project" value="InterPro"/>
</dbReference>
<sequence>MPGLKAFMSSRGLMQQKEITVEPCVGDVPFCSYRIVMMGPTGSGKSSFIEALAGEGKNLGISGGSLDSVTHELKAYKVINLKNTPNDRDPVFLIDTPGFLDPERPEMEIVDNVGSWFQQRLFLYIHHVFYFVPISDIRATKTKKYVGEILKGLVGTDYESFTIVTTMWDQLCSPEAKARAELLFAQLQDEVFEEQLARGAQIVRFENRASAVDLLENKTVWYTCIPRLSFDSKDNRLIGPLLYKDVVEKAQGARQVMRSHLEEMIGCLKKPDPLLESVYNENWKKATRLLTKFVRQLLGFPYFPRRGVDGESPENVLNQHLIDQVSEARTYVQAIEDALKELEGQEECAERISTLRERLQVAQDALEPRAQSAEALADFGLPPTGIEPALVLDPNVFPDYNTWMPQLPQLPDGYPEQPPFVYPWGLRDPSEDDGDGPIRLFAVDADKAYRDAMIRDFGYWTYIKIRFRQEKQRLFNKLGGSGDEFVY</sequence>
<dbReference type="InterPro" id="IPR027417">
    <property type="entry name" value="P-loop_NTPase"/>
</dbReference>
<dbReference type="EMBL" id="NHTK01005822">
    <property type="protein sequence ID" value="PPQ73349.1"/>
    <property type="molecule type" value="Genomic_DNA"/>
</dbReference>
<evidence type="ECO:0000259" key="2">
    <source>
        <dbReference type="Pfam" id="PF01926"/>
    </source>
</evidence>
<name>A0A409W495_9AGAR</name>
<protein>
    <recommendedName>
        <fullName evidence="2">G domain-containing protein</fullName>
    </recommendedName>
</protein>
<dbReference type="Gene3D" id="3.40.50.300">
    <property type="entry name" value="P-loop containing nucleotide triphosphate hydrolases"/>
    <property type="match status" value="1"/>
</dbReference>
<evidence type="ECO:0000256" key="1">
    <source>
        <dbReference type="SAM" id="Coils"/>
    </source>
</evidence>
<evidence type="ECO:0000313" key="3">
    <source>
        <dbReference type="EMBL" id="PPQ73349.1"/>
    </source>
</evidence>
<dbReference type="Proteomes" id="UP000284842">
    <property type="component" value="Unassembled WGS sequence"/>
</dbReference>
<dbReference type="InterPro" id="IPR006073">
    <property type="entry name" value="GTP-bd"/>
</dbReference>
<dbReference type="AlphaFoldDB" id="A0A409W495"/>
<reference evidence="3 4" key="1">
    <citation type="journal article" date="2018" name="Evol. Lett.">
        <title>Horizontal gene cluster transfer increased hallucinogenic mushroom diversity.</title>
        <authorList>
            <person name="Reynolds H.T."/>
            <person name="Vijayakumar V."/>
            <person name="Gluck-Thaler E."/>
            <person name="Korotkin H.B."/>
            <person name="Matheny P.B."/>
            <person name="Slot J.C."/>
        </authorList>
    </citation>
    <scope>NUCLEOTIDE SEQUENCE [LARGE SCALE GENOMIC DNA]</scope>
    <source>
        <strain evidence="3 4">2629</strain>
    </source>
</reference>
<feature type="domain" description="G" evidence="2">
    <location>
        <begin position="34"/>
        <end position="113"/>
    </location>
</feature>
<dbReference type="InParanoid" id="A0A409W495"/>
<organism evidence="3 4">
    <name type="scientific">Panaeolus cyanescens</name>
    <dbReference type="NCBI Taxonomy" id="181874"/>
    <lineage>
        <taxon>Eukaryota</taxon>
        <taxon>Fungi</taxon>
        <taxon>Dikarya</taxon>
        <taxon>Basidiomycota</taxon>
        <taxon>Agaricomycotina</taxon>
        <taxon>Agaricomycetes</taxon>
        <taxon>Agaricomycetidae</taxon>
        <taxon>Agaricales</taxon>
        <taxon>Agaricineae</taxon>
        <taxon>Galeropsidaceae</taxon>
        <taxon>Panaeolus</taxon>
    </lineage>
</organism>
<proteinExistence type="predicted"/>
<keyword evidence="4" id="KW-1185">Reference proteome</keyword>
<accession>A0A409W495</accession>
<dbReference type="SUPFAM" id="SSF52540">
    <property type="entry name" value="P-loop containing nucleoside triphosphate hydrolases"/>
    <property type="match status" value="1"/>
</dbReference>
<keyword evidence="1" id="KW-0175">Coiled coil</keyword>
<dbReference type="OrthoDB" id="8954335at2759"/>